<organism evidence="8">
    <name type="scientific">marine metagenome</name>
    <dbReference type="NCBI Taxonomy" id="408172"/>
    <lineage>
        <taxon>unclassified sequences</taxon>
        <taxon>metagenomes</taxon>
        <taxon>ecological metagenomes</taxon>
    </lineage>
</organism>
<keyword evidence="6" id="KW-0414">Isoprene biosynthesis</keyword>
<dbReference type="Gene3D" id="3.30.413.10">
    <property type="entry name" value="Sulfite Reductase Hemoprotein, domain 1"/>
    <property type="match status" value="1"/>
</dbReference>
<keyword evidence="1" id="KW-0004">4Fe-4S</keyword>
<evidence type="ECO:0000256" key="2">
    <source>
        <dbReference type="ARBA" id="ARBA00022723"/>
    </source>
</evidence>
<evidence type="ECO:0000256" key="5">
    <source>
        <dbReference type="ARBA" id="ARBA00023014"/>
    </source>
</evidence>
<keyword evidence="4" id="KW-0408">Iron</keyword>
<evidence type="ECO:0000256" key="1">
    <source>
        <dbReference type="ARBA" id="ARBA00022485"/>
    </source>
</evidence>
<proteinExistence type="predicted"/>
<gene>
    <name evidence="8" type="ORF">METZ01_LOCUS354929</name>
</gene>
<dbReference type="PANTHER" id="PTHR30454:SF0">
    <property type="entry name" value="4-HYDROXY-3-METHYLBUT-2-EN-1-YL DIPHOSPHATE SYNTHASE (FERREDOXIN), CHLOROPLASTIC"/>
    <property type="match status" value="1"/>
</dbReference>
<keyword evidence="3" id="KW-0560">Oxidoreductase</keyword>
<keyword evidence="2" id="KW-0479">Metal-binding</keyword>
<dbReference type="SUPFAM" id="SSF56014">
    <property type="entry name" value="Nitrite and sulphite reductase 4Fe-4S domain-like"/>
    <property type="match status" value="1"/>
</dbReference>
<feature type="domain" description="IspG C-terminal" evidence="7">
    <location>
        <begin position="143"/>
        <end position="231"/>
    </location>
</feature>
<dbReference type="InterPro" id="IPR045854">
    <property type="entry name" value="NO2/SO3_Rdtase_4Fe4S_sf"/>
</dbReference>
<sequence>MAIYPELDAKEYLANSHNHPKLNFIYATLPDLSADLLLKLKCDTTAVLLIDTNNEHGMAEQRRLFMELMTTNCLVPVIIGRYYESLTPECLRLEAATDIGALLIDGLGDGIFIAKEDCSALEKVNHTAFGILQASRTRISKTEYISCPSCGRTLFDLQEITAIVRERTSHLKGVKIGIMGCIVNGPGEMADADYGYVGTGVGQISLYRGQEVVQSNLPMEDAVDALIDLMKEDGVWVDTQTLEAVI</sequence>
<dbReference type="GO" id="GO:0046429">
    <property type="term" value="F:4-hydroxy-3-methylbut-2-en-1-yl diphosphate synthase activity (ferredoxin)"/>
    <property type="evidence" value="ECO:0007669"/>
    <property type="project" value="InterPro"/>
</dbReference>
<name>A0A382RY36_9ZZZZ</name>
<protein>
    <recommendedName>
        <fullName evidence="7">IspG C-terminal domain-containing protein</fullName>
    </recommendedName>
</protein>
<evidence type="ECO:0000256" key="3">
    <source>
        <dbReference type="ARBA" id="ARBA00023002"/>
    </source>
</evidence>
<dbReference type="GO" id="GO:0046872">
    <property type="term" value="F:metal ion binding"/>
    <property type="evidence" value="ECO:0007669"/>
    <property type="project" value="UniProtKB-KW"/>
</dbReference>
<reference evidence="8" key="1">
    <citation type="submission" date="2018-05" db="EMBL/GenBank/DDBJ databases">
        <authorList>
            <person name="Lanie J.A."/>
            <person name="Ng W.-L."/>
            <person name="Kazmierczak K.M."/>
            <person name="Andrzejewski T.M."/>
            <person name="Davidsen T.M."/>
            <person name="Wayne K.J."/>
            <person name="Tettelin H."/>
            <person name="Glass J.I."/>
            <person name="Rusch D."/>
            <person name="Podicherti R."/>
            <person name="Tsui H.-C.T."/>
            <person name="Winkler M.E."/>
        </authorList>
    </citation>
    <scope>NUCLEOTIDE SEQUENCE</scope>
</reference>
<evidence type="ECO:0000313" key="8">
    <source>
        <dbReference type="EMBL" id="SVD02075.1"/>
    </source>
</evidence>
<dbReference type="EMBL" id="UINC01124727">
    <property type="protein sequence ID" value="SVD02075.1"/>
    <property type="molecule type" value="Genomic_DNA"/>
</dbReference>
<dbReference type="Pfam" id="PF26540">
    <property type="entry name" value="GcpE_C"/>
    <property type="match status" value="1"/>
</dbReference>
<dbReference type="GO" id="GO:0016114">
    <property type="term" value="P:terpenoid biosynthetic process"/>
    <property type="evidence" value="ECO:0007669"/>
    <property type="project" value="InterPro"/>
</dbReference>
<dbReference type="InterPro" id="IPR004588">
    <property type="entry name" value="IspG_bac-typ"/>
</dbReference>
<dbReference type="GO" id="GO:0019288">
    <property type="term" value="P:isopentenyl diphosphate biosynthetic process, methylerythritol 4-phosphate pathway"/>
    <property type="evidence" value="ECO:0007669"/>
    <property type="project" value="TreeGrafter"/>
</dbReference>
<dbReference type="AlphaFoldDB" id="A0A382RY36"/>
<evidence type="ECO:0000256" key="4">
    <source>
        <dbReference type="ARBA" id="ARBA00023004"/>
    </source>
</evidence>
<evidence type="ECO:0000259" key="7">
    <source>
        <dbReference type="Pfam" id="PF26540"/>
    </source>
</evidence>
<dbReference type="FunFam" id="3.30.413.10:FF:000006">
    <property type="entry name" value="4-hydroxy-3-methylbut-2-en-1-yl diphosphate synthase (flavodoxin)"/>
    <property type="match status" value="1"/>
</dbReference>
<dbReference type="PANTHER" id="PTHR30454">
    <property type="entry name" value="4-HYDROXY-3-METHYLBUT-2-EN-1-YL DIPHOSPHATE SYNTHASE"/>
    <property type="match status" value="1"/>
</dbReference>
<accession>A0A382RY36</accession>
<dbReference type="GO" id="GO:0051539">
    <property type="term" value="F:4 iron, 4 sulfur cluster binding"/>
    <property type="evidence" value="ECO:0007669"/>
    <property type="project" value="UniProtKB-KW"/>
</dbReference>
<evidence type="ECO:0000256" key="6">
    <source>
        <dbReference type="ARBA" id="ARBA00023229"/>
    </source>
</evidence>
<dbReference type="InterPro" id="IPR058579">
    <property type="entry name" value="IspG_C"/>
</dbReference>
<keyword evidence="5" id="KW-0411">Iron-sulfur</keyword>